<dbReference type="FunFam" id="1.20.1250.20:FF:000196">
    <property type="entry name" value="MFS toxin efflux pump (AflT)"/>
    <property type="match status" value="1"/>
</dbReference>
<evidence type="ECO:0000259" key="8">
    <source>
        <dbReference type="PROSITE" id="PS50850"/>
    </source>
</evidence>
<feature type="transmembrane region" description="Helical" evidence="7">
    <location>
        <begin position="398"/>
        <end position="416"/>
    </location>
</feature>
<evidence type="ECO:0000256" key="1">
    <source>
        <dbReference type="ARBA" id="ARBA00004141"/>
    </source>
</evidence>
<dbReference type="Proteomes" id="UP001303222">
    <property type="component" value="Unassembled WGS sequence"/>
</dbReference>
<dbReference type="InterPro" id="IPR020846">
    <property type="entry name" value="MFS_dom"/>
</dbReference>
<feature type="transmembrane region" description="Helical" evidence="7">
    <location>
        <begin position="466"/>
        <end position="491"/>
    </location>
</feature>
<dbReference type="PANTHER" id="PTHR23501">
    <property type="entry name" value="MAJOR FACILITATOR SUPERFAMILY"/>
    <property type="match status" value="1"/>
</dbReference>
<keyword evidence="3 7" id="KW-0812">Transmembrane</keyword>
<protein>
    <submittedName>
        <fullName evidence="9">Major facilitator superfamily domain-containing protein</fullName>
    </submittedName>
</protein>
<evidence type="ECO:0000256" key="4">
    <source>
        <dbReference type="ARBA" id="ARBA00022989"/>
    </source>
</evidence>
<sequence>MEGPKTEDVFLEALGNKASPSDLTLQPLPISTSLNFDGESSSPALGTTLLSRQRSQNRVGGTAKKPHARGPSLSVSFDPMTSYDDESPYRLAGPSRDQFPRLNSSTSSLGRRNSSPRLQVTPIEEQRDPMTAIVKARLSASQHGSEDAQRAMTSNTTRRTLEPMTLDKNPPVNGEEPPTVEYLTGLRLGLLIGGLMLGMLLFSIDRTIISTVGGPELRLIPLKQATPYITKEFHSTSDIGWYGSAYMLTSCAFQPVFGRIFMLYSVKWAYLTAMILFELGSLLCGLAPDSTTLIVGRAIAGFGSAGVLIGSFIIVNMAVPKQKRPIFTAVVGLMFGVGASVGPLLGGVFTDLVTWRWCFYINLPLGGVTIICLILFFNPKGRERTTRKFLDRFKDLDIVGNILILGAFVMLFLALEHTSRGFSWNHPLIIWLLVGCGITAIIFMAWQWVKGDAALIPPRIVKQRTVAASCGTAFMIYAILINMTFFLPIWFQAVKNETAMRSGVHMVPFFVAQSVFSLIAGGIVSKIGYATPPAVIGSAIGTVGLGLLTLLNSNTTTAQWVGYQVLTAAGFGISIQQCFNAVQAVLGESEDLPLATAAVAAAQSLGGAIFVSVGNSVFQNQLMKASTGNLLPGIDMRQVIEAGATAFRDLIPAEQLPAMIQVYNKAIQTVLIVPIPLGVLATLIACFIEMRSVKPPKVNEESSTGGTELSDQR</sequence>
<comment type="caution">
    <text evidence="9">The sequence shown here is derived from an EMBL/GenBank/DDBJ whole genome shotgun (WGS) entry which is preliminary data.</text>
</comment>
<dbReference type="Gene3D" id="1.20.1250.20">
    <property type="entry name" value="MFS general substrate transporter like domains"/>
    <property type="match status" value="1"/>
</dbReference>
<keyword evidence="10" id="KW-1185">Reference proteome</keyword>
<dbReference type="EMBL" id="MU859070">
    <property type="protein sequence ID" value="KAK3955998.1"/>
    <property type="molecule type" value="Genomic_DNA"/>
</dbReference>
<evidence type="ECO:0000256" key="6">
    <source>
        <dbReference type="SAM" id="MobiDB-lite"/>
    </source>
</evidence>
<proteinExistence type="predicted"/>
<feature type="transmembrane region" description="Helical" evidence="7">
    <location>
        <begin position="357"/>
        <end position="377"/>
    </location>
</feature>
<accession>A0AAN6SJW0</accession>
<dbReference type="PROSITE" id="PS50850">
    <property type="entry name" value="MFS"/>
    <property type="match status" value="1"/>
</dbReference>
<dbReference type="CDD" id="cd17502">
    <property type="entry name" value="MFS_Azr1_MDR_like"/>
    <property type="match status" value="1"/>
</dbReference>
<feature type="transmembrane region" description="Helical" evidence="7">
    <location>
        <begin position="326"/>
        <end position="345"/>
    </location>
</feature>
<dbReference type="AlphaFoldDB" id="A0AAN6SJW0"/>
<keyword evidence="4 7" id="KW-1133">Transmembrane helix</keyword>
<name>A0AAN6SJW0_9PEZI</name>
<evidence type="ECO:0000256" key="7">
    <source>
        <dbReference type="SAM" id="Phobius"/>
    </source>
</evidence>
<keyword evidence="5 7" id="KW-0472">Membrane</keyword>
<dbReference type="InterPro" id="IPR011701">
    <property type="entry name" value="MFS"/>
</dbReference>
<evidence type="ECO:0000313" key="10">
    <source>
        <dbReference type="Proteomes" id="UP001303222"/>
    </source>
</evidence>
<feature type="transmembrane region" description="Helical" evidence="7">
    <location>
        <begin position="294"/>
        <end position="319"/>
    </location>
</feature>
<reference evidence="9" key="2">
    <citation type="submission" date="2023-06" db="EMBL/GenBank/DDBJ databases">
        <authorList>
            <consortium name="Lawrence Berkeley National Laboratory"/>
            <person name="Mondo S.J."/>
            <person name="Hensen N."/>
            <person name="Bonometti L."/>
            <person name="Westerberg I."/>
            <person name="Brannstrom I.O."/>
            <person name="Guillou S."/>
            <person name="Cros-Aarteil S."/>
            <person name="Calhoun S."/>
            <person name="Haridas S."/>
            <person name="Kuo A."/>
            <person name="Pangilinan J."/>
            <person name="Riley R."/>
            <person name="Labutti K."/>
            <person name="Andreopoulos B."/>
            <person name="Lipzen A."/>
            <person name="Chen C."/>
            <person name="Yanf M."/>
            <person name="Daum C."/>
            <person name="Ng V."/>
            <person name="Clum A."/>
            <person name="Steindorff A."/>
            <person name="Ohm R."/>
            <person name="Martin F."/>
            <person name="Silar P."/>
            <person name="Natvig D."/>
            <person name="Lalanne C."/>
            <person name="Gautier V."/>
            <person name="Ament-Velasquez S.L."/>
            <person name="Kruys A."/>
            <person name="Hutchinson M.I."/>
            <person name="Powell A.J."/>
            <person name="Barry K."/>
            <person name="Miller A.N."/>
            <person name="Grigoriev I.V."/>
            <person name="Debuchy R."/>
            <person name="Gladieux P."/>
            <person name="Thoren M.H."/>
            <person name="Johannesson H."/>
        </authorList>
    </citation>
    <scope>NUCLEOTIDE SEQUENCE</scope>
    <source>
        <strain evidence="9">CBS 626.80</strain>
    </source>
</reference>
<dbReference type="SUPFAM" id="SSF103473">
    <property type="entry name" value="MFS general substrate transporter"/>
    <property type="match status" value="1"/>
</dbReference>
<gene>
    <name evidence="9" type="ORF">QBC32DRAFT_228726</name>
</gene>
<feature type="transmembrane region" description="Helical" evidence="7">
    <location>
        <begin position="666"/>
        <end position="688"/>
    </location>
</feature>
<reference evidence="9" key="1">
    <citation type="journal article" date="2023" name="Mol. Phylogenet. Evol.">
        <title>Genome-scale phylogeny and comparative genomics of the fungal order Sordariales.</title>
        <authorList>
            <person name="Hensen N."/>
            <person name="Bonometti L."/>
            <person name="Westerberg I."/>
            <person name="Brannstrom I.O."/>
            <person name="Guillou S."/>
            <person name="Cros-Aarteil S."/>
            <person name="Calhoun S."/>
            <person name="Haridas S."/>
            <person name="Kuo A."/>
            <person name="Mondo S."/>
            <person name="Pangilinan J."/>
            <person name="Riley R."/>
            <person name="LaButti K."/>
            <person name="Andreopoulos B."/>
            <person name="Lipzen A."/>
            <person name="Chen C."/>
            <person name="Yan M."/>
            <person name="Daum C."/>
            <person name="Ng V."/>
            <person name="Clum A."/>
            <person name="Steindorff A."/>
            <person name="Ohm R.A."/>
            <person name="Martin F."/>
            <person name="Silar P."/>
            <person name="Natvig D.O."/>
            <person name="Lalanne C."/>
            <person name="Gautier V."/>
            <person name="Ament-Velasquez S.L."/>
            <person name="Kruys A."/>
            <person name="Hutchinson M.I."/>
            <person name="Powell A.J."/>
            <person name="Barry K."/>
            <person name="Miller A.N."/>
            <person name="Grigoriev I.V."/>
            <person name="Debuchy R."/>
            <person name="Gladieux P."/>
            <person name="Hiltunen Thoren M."/>
            <person name="Johannesson H."/>
        </authorList>
    </citation>
    <scope>NUCLEOTIDE SEQUENCE</scope>
    <source>
        <strain evidence="9">CBS 626.80</strain>
    </source>
</reference>
<dbReference type="GO" id="GO:0022857">
    <property type="term" value="F:transmembrane transporter activity"/>
    <property type="evidence" value="ECO:0007669"/>
    <property type="project" value="InterPro"/>
</dbReference>
<dbReference type="InterPro" id="IPR036259">
    <property type="entry name" value="MFS_trans_sf"/>
</dbReference>
<feature type="transmembrane region" description="Helical" evidence="7">
    <location>
        <begin position="503"/>
        <end position="524"/>
    </location>
</feature>
<comment type="subcellular location">
    <subcellularLocation>
        <location evidence="1">Membrane</location>
        <topology evidence="1">Multi-pass membrane protein</topology>
    </subcellularLocation>
</comment>
<evidence type="ECO:0000256" key="3">
    <source>
        <dbReference type="ARBA" id="ARBA00022692"/>
    </source>
</evidence>
<feature type="compositionally biased region" description="Polar residues" evidence="6">
    <location>
        <begin position="18"/>
        <end position="59"/>
    </location>
</feature>
<organism evidence="9 10">
    <name type="scientific">Pseudoneurospora amorphoporcata</name>
    <dbReference type="NCBI Taxonomy" id="241081"/>
    <lineage>
        <taxon>Eukaryota</taxon>
        <taxon>Fungi</taxon>
        <taxon>Dikarya</taxon>
        <taxon>Ascomycota</taxon>
        <taxon>Pezizomycotina</taxon>
        <taxon>Sordariomycetes</taxon>
        <taxon>Sordariomycetidae</taxon>
        <taxon>Sordariales</taxon>
        <taxon>Sordariaceae</taxon>
        <taxon>Pseudoneurospora</taxon>
    </lineage>
</organism>
<feature type="transmembrane region" description="Helical" evidence="7">
    <location>
        <begin position="531"/>
        <end position="551"/>
    </location>
</feature>
<dbReference type="PANTHER" id="PTHR23501:SF49">
    <property type="entry name" value="MAJOR FACILITATOR SUPERFAMILY (MFS) PROFILE DOMAIN-CONTAINING PROTEIN"/>
    <property type="match status" value="1"/>
</dbReference>
<evidence type="ECO:0000313" key="9">
    <source>
        <dbReference type="EMBL" id="KAK3955998.1"/>
    </source>
</evidence>
<dbReference type="FunFam" id="1.20.1720.10:FF:000076">
    <property type="match status" value="1"/>
</dbReference>
<dbReference type="Pfam" id="PF07690">
    <property type="entry name" value="MFS_1"/>
    <property type="match status" value="1"/>
</dbReference>
<dbReference type="Gene3D" id="1.20.1720.10">
    <property type="entry name" value="Multidrug resistance protein D"/>
    <property type="match status" value="1"/>
</dbReference>
<evidence type="ECO:0000256" key="5">
    <source>
        <dbReference type="ARBA" id="ARBA00023136"/>
    </source>
</evidence>
<feature type="domain" description="Major facilitator superfamily (MFS) profile" evidence="8">
    <location>
        <begin position="191"/>
        <end position="693"/>
    </location>
</feature>
<dbReference type="GO" id="GO:0005886">
    <property type="term" value="C:plasma membrane"/>
    <property type="evidence" value="ECO:0007669"/>
    <property type="project" value="TreeGrafter"/>
</dbReference>
<feature type="region of interest" description="Disordered" evidence="6">
    <location>
        <begin position="15"/>
        <end position="118"/>
    </location>
</feature>
<keyword evidence="2" id="KW-0813">Transport</keyword>
<feature type="transmembrane region" description="Helical" evidence="7">
    <location>
        <begin position="182"/>
        <end position="202"/>
    </location>
</feature>
<feature type="compositionally biased region" description="Low complexity" evidence="6">
    <location>
        <begin position="101"/>
        <end position="115"/>
    </location>
</feature>
<evidence type="ECO:0000256" key="2">
    <source>
        <dbReference type="ARBA" id="ARBA00022448"/>
    </source>
</evidence>
<feature type="transmembrane region" description="Helical" evidence="7">
    <location>
        <begin position="428"/>
        <end position="446"/>
    </location>
</feature>